<dbReference type="InterPro" id="IPR031098">
    <property type="entry name" value="Crust_neurohorm"/>
</dbReference>
<name>A0A8S4GCA5_PLUXY</name>
<dbReference type="FunFam" id="1.10.2010.10:FF:000001">
    <property type="entry name" value="Ion transport peptide isoform C"/>
    <property type="match status" value="1"/>
</dbReference>
<dbReference type="Gene3D" id="1.10.2010.10">
    <property type="entry name" value="Crustacean CHH/MIH/GIH neurohormone"/>
    <property type="match status" value="1"/>
</dbReference>
<evidence type="ECO:0000256" key="2">
    <source>
        <dbReference type="ARBA" id="ARBA00005447"/>
    </source>
</evidence>
<keyword evidence="6 7" id="KW-1015">Disulfide bond</keyword>
<feature type="disulfide bond" evidence="7">
    <location>
        <begin position="147"/>
        <end position="173"/>
    </location>
</feature>
<comment type="similarity">
    <text evidence="2">Belongs to the arthropod CHH/MIH/GIH/VIH hormone family.</text>
</comment>
<dbReference type="PROSITE" id="PS01250">
    <property type="entry name" value="CHH_MIH_GIH"/>
    <property type="match status" value="1"/>
</dbReference>
<evidence type="ECO:0000256" key="1">
    <source>
        <dbReference type="ARBA" id="ARBA00004613"/>
    </source>
</evidence>
<evidence type="ECO:0000313" key="9">
    <source>
        <dbReference type="Proteomes" id="UP000653454"/>
    </source>
</evidence>
<feature type="disulfide bond" evidence="7">
    <location>
        <begin position="144"/>
        <end position="160"/>
    </location>
</feature>
<evidence type="ECO:0000256" key="5">
    <source>
        <dbReference type="ARBA" id="ARBA00022702"/>
    </source>
</evidence>
<feature type="disulfide bond" evidence="7">
    <location>
        <begin position="128"/>
        <end position="164"/>
    </location>
</feature>
<dbReference type="GO" id="GO:0007623">
    <property type="term" value="P:circadian rhythm"/>
    <property type="evidence" value="ECO:0007669"/>
    <property type="project" value="TreeGrafter"/>
</dbReference>
<sequence>MNNPIHTCHILPLSSTTCVIRPHRNHIASATPPRVVAPRPPPHNIATTATTQPHRHFVAAQTQLQKAAVTLFTRNHSLTTLCRCVVVWFVMHLSSVRVACAALLTLALGAAAPPPHHVARRSFFNLQCKGVYDASIFARLDRICDDCYNLFREPELYTLCRKDCFTSDYFKGCVEVLQETDQLDAPMFHHALLQGLHGVFVPLRRGRADRPDDRLRREALSPRGAPWRPPRILSSSKPTRLLSILNMF</sequence>
<evidence type="ECO:0000256" key="3">
    <source>
        <dbReference type="ARBA" id="ARBA00022525"/>
    </source>
</evidence>
<evidence type="ECO:0000313" key="8">
    <source>
        <dbReference type="EMBL" id="CAG9136472.1"/>
    </source>
</evidence>
<dbReference type="GO" id="GO:0005184">
    <property type="term" value="F:neuropeptide hormone activity"/>
    <property type="evidence" value="ECO:0007669"/>
    <property type="project" value="InterPro"/>
</dbReference>
<evidence type="ECO:0000256" key="7">
    <source>
        <dbReference type="PIRSR" id="PIRSR631098-51"/>
    </source>
</evidence>
<organism evidence="8 9">
    <name type="scientific">Plutella xylostella</name>
    <name type="common">Diamondback moth</name>
    <name type="synonym">Plutella maculipennis</name>
    <dbReference type="NCBI Taxonomy" id="51655"/>
    <lineage>
        <taxon>Eukaryota</taxon>
        <taxon>Metazoa</taxon>
        <taxon>Ecdysozoa</taxon>
        <taxon>Arthropoda</taxon>
        <taxon>Hexapoda</taxon>
        <taxon>Insecta</taxon>
        <taxon>Pterygota</taxon>
        <taxon>Neoptera</taxon>
        <taxon>Endopterygota</taxon>
        <taxon>Lepidoptera</taxon>
        <taxon>Glossata</taxon>
        <taxon>Ditrysia</taxon>
        <taxon>Yponomeutoidea</taxon>
        <taxon>Plutellidae</taxon>
        <taxon>Plutella</taxon>
    </lineage>
</organism>
<keyword evidence="5" id="KW-0372">Hormone</keyword>
<dbReference type="Pfam" id="PF01147">
    <property type="entry name" value="Crust_neurohorm"/>
    <property type="match status" value="1"/>
</dbReference>
<accession>A0A8S4GCA5</accession>
<dbReference type="PANTHER" id="PTHR35981:SF2">
    <property type="entry name" value="ION TRANSPORT PEPTIDE, ISOFORM C"/>
    <property type="match status" value="1"/>
</dbReference>
<proteinExistence type="inferred from homology"/>
<keyword evidence="4" id="KW-0165">Cleavage on pair of basic residues</keyword>
<dbReference type="Proteomes" id="UP000653454">
    <property type="component" value="Unassembled WGS sequence"/>
</dbReference>
<dbReference type="EMBL" id="CAJHNJ030000141">
    <property type="protein sequence ID" value="CAG9136472.1"/>
    <property type="molecule type" value="Genomic_DNA"/>
</dbReference>
<dbReference type="PRINTS" id="PR00550">
    <property type="entry name" value="HYPRGLYCEMIC"/>
</dbReference>
<dbReference type="PANTHER" id="PTHR35981">
    <property type="entry name" value="ION TRANSPORT PEPTIDE, ISOFORM C"/>
    <property type="match status" value="1"/>
</dbReference>
<dbReference type="InterPro" id="IPR035957">
    <property type="entry name" value="Crust_neurohorm_sf"/>
</dbReference>
<dbReference type="GO" id="GO:0005576">
    <property type="term" value="C:extracellular region"/>
    <property type="evidence" value="ECO:0007669"/>
    <property type="project" value="UniProtKB-SubCell"/>
</dbReference>
<comment type="caution">
    <text evidence="8">The sequence shown here is derived from an EMBL/GenBank/DDBJ whole genome shotgun (WGS) entry which is preliminary data.</text>
</comment>
<evidence type="ECO:0000256" key="4">
    <source>
        <dbReference type="ARBA" id="ARBA00022685"/>
    </source>
</evidence>
<evidence type="ECO:0000256" key="6">
    <source>
        <dbReference type="ARBA" id="ARBA00023157"/>
    </source>
</evidence>
<dbReference type="AlphaFoldDB" id="A0A8S4GCA5"/>
<comment type="subcellular location">
    <subcellularLocation>
        <location evidence="1">Secreted</location>
    </subcellularLocation>
</comment>
<dbReference type="InterPro" id="IPR018251">
    <property type="entry name" value="Crust_neurhormone_CS"/>
</dbReference>
<keyword evidence="3" id="KW-0964">Secreted</keyword>
<dbReference type="SUPFAM" id="SSF81778">
    <property type="entry name" value="Crustacean CHH/MIH/GIH neurohormone"/>
    <property type="match status" value="1"/>
</dbReference>
<keyword evidence="9" id="KW-1185">Reference proteome</keyword>
<reference evidence="8" key="1">
    <citation type="submission" date="2020-11" db="EMBL/GenBank/DDBJ databases">
        <authorList>
            <person name="Whiteford S."/>
        </authorList>
    </citation>
    <scope>NUCLEOTIDE SEQUENCE</scope>
</reference>
<gene>
    <name evidence="8" type="ORF">PLXY2_LOCUS14694</name>
</gene>
<dbReference type="InterPro" id="IPR001166">
    <property type="entry name" value="Hyperglycemic"/>
</dbReference>
<protein>
    <submittedName>
        <fullName evidence="8">(diamondback moth) hypothetical protein</fullName>
    </submittedName>
</protein>